<dbReference type="GO" id="GO:0000973">
    <property type="term" value="P:post-transcriptional tethering of RNA polymerase II gene DNA at nuclear periphery"/>
    <property type="evidence" value="ECO:0007669"/>
    <property type="project" value="TreeGrafter"/>
</dbReference>
<dbReference type="OMA" id="WALANCP"/>
<accession>A0A813HNH9</accession>
<comment type="caution">
    <text evidence="2">The sequence shown here is derived from an EMBL/GenBank/DDBJ whole genome shotgun (WGS) entry which is preliminary data.</text>
</comment>
<reference evidence="2" key="1">
    <citation type="submission" date="2021-02" db="EMBL/GenBank/DDBJ databases">
        <authorList>
            <person name="Dougan E. K."/>
            <person name="Rhodes N."/>
            <person name="Thang M."/>
            <person name="Chan C."/>
        </authorList>
    </citation>
    <scope>NUCLEOTIDE SEQUENCE</scope>
</reference>
<organism evidence="2 3">
    <name type="scientific">Polarella glacialis</name>
    <name type="common">Dinoflagellate</name>
    <dbReference type="NCBI Taxonomy" id="89957"/>
    <lineage>
        <taxon>Eukaryota</taxon>
        <taxon>Sar</taxon>
        <taxon>Alveolata</taxon>
        <taxon>Dinophyceae</taxon>
        <taxon>Suessiales</taxon>
        <taxon>Suessiaceae</taxon>
        <taxon>Polarella</taxon>
    </lineage>
</organism>
<sequence>MAGQSLGAKFRQLTASKDGAGLHKLLRSTEGGKPTEKDLQGAGANDVVADVARAWRTGATPEGLEARCAALRQWCDRYLAQKDAARWMLPPLLWLAARPRQLAGELDASCAGAGRHQEKLVEALREQFQKLQREREKREGALAVCCELLRLYFKLGQASQCTFLLSAVHQASSKQGGLDLGSLPKALAVTLYYLWGKHCVLDGNVVEGEEKLGWALANCPPAASGNRRRILAYLVPCRLRLGRFPVRGVLEKNGLSSLAGVSAAIATGNVRRFSQELEKHEGELIDCGTYLVVEKLKLVAYRNLVRRVHGRLAAQLDAQNKAEHRHKQDLAVYEHAFLWQDDCSPDETVCLLAHLIYIGAIRGYLSDEHRKVVFSKDSPFPPVSSWCPKA</sequence>
<dbReference type="PANTHER" id="PTHR12732:SF0">
    <property type="entry name" value="PCI DOMAIN-CONTAINING PROTEIN 2"/>
    <property type="match status" value="1"/>
</dbReference>
<gene>
    <name evidence="2" type="ORF">PGLA1383_LOCUS54084</name>
</gene>
<evidence type="ECO:0000313" key="3">
    <source>
        <dbReference type="Proteomes" id="UP000654075"/>
    </source>
</evidence>
<protein>
    <submittedName>
        <fullName evidence="2">Uncharacterized protein</fullName>
    </submittedName>
</protein>
<dbReference type="GO" id="GO:0006368">
    <property type="term" value="P:transcription elongation by RNA polymerase II"/>
    <property type="evidence" value="ECO:0007669"/>
    <property type="project" value="TreeGrafter"/>
</dbReference>
<dbReference type="OrthoDB" id="10252687at2759"/>
<dbReference type="Gene3D" id="1.10.10.10">
    <property type="entry name" value="Winged helix-like DNA-binding domain superfamily/Winged helix DNA-binding domain"/>
    <property type="match status" value="1"/>
</dbReference>
<evidence type="ECO:0000256" key="1">
    <source>
        <dbReference type="SAM" id="Coils"/>
    </source>
</evidence>
<dbReference type="AlphaFoldDB" id="A0A813HNH9"/>
<dbReference type="GO" id="GO:0003690">
    <property type="term" value="F:double-stranded DNA binding"/>
    <property type="evidence" value="ECO:0007669"/>
    <property type="project" value="InterPro"/>
</dbReference>
<feature type="coiled-coil region" evidence="1">
    <location>
        <begin position="114"/>
        <end position="141"/>
    </location>
</feature>
<dbReference type="InterPro" id="IPR036388">
    <property type="entry name" value="WH-like_DNA-bd_sf"/>
</dbReference>
<dbReference type="PANTHER" id="PTHR12732">
    <property type="entry name" value="UNCHARACTERIZED PROTEASOME COMPONENT REGION PCI-CONTAINING"/>
    <property type="match status" value="1"/>
</dbReference>
<name>A0A813HNH9_POLGL</name>
<evidence type="ECO:0000313" key="2">
    <source>
        <dbReference type="EMBL" id="CAE8639014.1"/>
    </source>
</evidence>
<keyword evidence="1" id="KW-0175">Coiled coil</keyword>
<dbReference type="GO" id="GO:0003723">
    <property type="term" value="F:RNA binding"/>
    <property type="evidence" value="ECO:0007669"/>
    <property type="project" value="InterPro"/>
</dbReference>
<dbReference type="InterPro" id="IPR045114">
    <property type="entry name" value="Csn12-like"/>
</dbReference>
<dbReference type="GO" id="GO:0016973">
    <property type="term" value="P:poly(A)+ mRNA export from nucleus"/>
    <property type="evidence" value="ECO:0007669"/>
    <property type="project" value="TreeGrafter"/>
</dbReference>
<dbReference type="SMART" id="SM00753">
    <property type="entry name" value="PAM"/>
    <property type="match status" value="1"/>
</dbReference>
<keyword evidence="3" id="KW-1185">Reference proteome</keyword>
<dbReference type="GO" id="GO:0070390">
    <property type="term" value="C:transcription export complex 2"/>
    <property type="evidence" value="ECO:0007669"/>
    <property type="project" value="TreeGrafter"/>
</dbReference>
<dbReference type="Proteomes" id="UP000654075">
    <property type="component" value="Unassembled WGS sequence"/>
</dbReference>
<dbReference type="EMBL" id="CAJNNV010032122">
    <property type="protein sequence ID" value="CAE8639014.1"/>
    <property type="molecule type" value="Genomic_DNA"/>
</dbReference>
<proteinExistence type="predicted"/>